<dbReference type="RefSeq" id="WP_015556613.1">
    <property type="nucleotide sequence ID" value="NC_021038.1"/>
</dbReference>
<keyword evidence="7" id="KW-0966">Cell projection</keyword>
<dbReference type="CDD" id="cd16098">
    <property type="entry name" value="FliS"/>
    <property type="match status" value="1"/>
</dbReference>
<evidence type="ECO:0000256" key="6">
    <source>
        <dbReference type="SAM" id="MobiDB-lite"/>
    </source>
</evidence>
<organism evidence="7 8">
    <name type="scientific">Fretibacterium fastidiosum</name>
    <dbReference type="NCBI Taxonomy" id="651822"/>
    <lineage>
        <taxon>Bacteria</taxon>
        <taxon>Thermotogati</taxon>
        <taxon>Synergistota</taxon>
        <taxon>Synergistia</taxon>
        <taxon>Synergistales</taxon>
        <taxon>Aminobacteriaceae</taxon>
        <taxon>Fretibacterium</taxon>
    </lineage>
</organism>
<dbReference type="Pfam" id="PF02561">
    <property type="entry name" value="FliS"/>
    <property type="match status" value="1"/>
</dbReference>
<gene>
    <name evidence="7" type="ORF">SY1_13850</name>
</gene>
<sequence>MENRNNAHFAYQATQISTATKEQLLLITYDIGIKACRMAEAALTGEESEKDLSAANREIIRAQEVIRELMVTLNTERGGEMAQGLMRLYDYMYQLLVDANVKKEPENLRTVRTMLEELKTAWEGALVKLLQEYQAAHPEDEDLKNALAELQGTGASGAETPARPGTAPTTLPPRKAGGVNLAG</sequence>
<accession>A0AB94IXH5</accession>
<evidence type="ECO:0000256" key="3">
    <source>
        <dbReference type="ARBA" id="ARBA00022490"/>
    </source>
</evidence>
<evidence type="ECO:0000256" key="5">
    <source>
        <dbReference type="ARBA" id="ARBA00023186"/>
    </source>
</evidence>
<protein>
    <submittedName>
        <fullName evidence="7">Flagellar biosynthetic protein FliS</fullName>
    </submittedName>
</protein>
<dbReference type="GO" id="GO:0071973">
    <property type="term" value="P:bacterial-type flagellum-dependent cell motility"/>
    <property type="evidence" value="ECO:0007669"/>
    <property type="project" value="TreeGrafter"/>
</dbReference>
<keyword evidence="7" id="KW-0282">Flagellum</keyword>
<evidence type="ECO:0000313" key="8">
    <source>
        <dbReference type="Proteomes" id="UP000008957"/>
    </source>
</evidence>
<dbReference type="Proteomes" id="UP000008957">
    <property type="component" value="Chromosome"/>
</dbReference>
<evidence type="ECO:0000256" key="4">
    <source>
        <dbReference type="ARBA" id="ARBA00022795"/>
    </source>
</evidence>
<dbReference type="AlphaFoldDB" id="A0AB94IXH5"/>
<keyword evidence="5" id="KW-0143">Chaperone</keyword>
<evidence type="ECO:0000256" key="1">
    <source>
        <dbReference type="ARBA" id="ARBA00004514"/>
    </source>
</evidence>
<dbReference type="GO" id="GO:0005829">
    <property type="term" value="C:cytosol"/>
    <property type="evidence" value="ECO:0007669"/>
    <property type="project" value="UniProtKB-SubCell"/>
</dbReference>
<keyword evidence="8" id="KW-1185">Reference proteome</keyword>
<comment type="subcellular location">
    <subcellularLocation>
        <location evidence="1">Cytoplasm</location>
        <location evidence="1">Cytosol</location>
    </subcellularLocation>
</comment>
<dbReference type="EMBL" id="FP929056">
    <property type="protein sequence ID" value="CBL28466.1"/>
    <property type="molecule type" value="Genomic_DNA"/>
</dbReference>
<keyword evidence="7" id="KW-0969">Cilium</keyword>
<dbReference type="SUPFAM" id="SSF101116">
    <property type="entry name" value="Flagellar export chaperone FliS"/>
    <property type="match status" value="1"/>
</dbReference>
<dbReference type="NCBIfam" id="TIGR00208">
    <property type="entry name" value="fliS"/>
    <property type="match status" value="1"/>
</dbReference>
<reference evidence="7 8" key="2">
    <citation type="submission" date="2010-03" db="EMBL/GenBank/DDBJ databases">
        <authorList>
            <person name="Pajon A."/>
        </authorList>
    </citation>
    <scope>NUCLEOTIDE SEQUENCE [LARGE SCALE GENOMIC DNA]</scope>
    <source>
        <strain evidence="7 8">SGP1</strain>
    </source>
</reference>
<evidence type="ECO:0000313" key="7">
    <source>
        <dbReference type="EMBL" id="CBL28466.1"/>
    </source>
</evidence>
<proteinExistence type="inferred from homology"/>
<feature type="region of interest" description="Disordered" evidence="6">
    <location>
        <begin position="149"/>
        <end position="183"/>
    </location>
</feature>
<keyword evidence="4" id="KW-1005">Bacterial flagellum biogenesis</keyword>
<name>A0AB94IXH5_9BACT</name>
<comment type="similarity">
    <text evidence="2">Belongs to the FliS family.</text>
</comment>
<dbReference type="GO" id="GO:0044780">
    <property type="term" value="P:bacterial-type flagellum assembly"/>
    <property type="evidence" value="ECO:0007669"/>
    <property type="project" value="InterPro"/>
</dbReference>
<dbReference type="InterPro" id="IPR036584">
    <property type="entry name" value="FliS_sf"/>
</dbReference>
<dbReference type="InterPro" id="IPR003713">
    <property type="entry name" value="FliS"/>
</dbReference>
<dbReference type="PANTHER" id="PTHR34773">
    <property type="entry name" value="FLAGELLAR SECRETION CHAPERONE FLIS"/>
    <property type="match status" value="1"/>
</dbReference>
<dbReference type="Gene3D" id="1.20.120.340">
    <property type="entry name" value="Flagellar protein FliS"/>
    <property type="match status" value="1"/>
</dbReference>
<evidence type="ECO:0000256" key="2">
    <source>
        <dbReference type="ARBA" id="ARBA00008787"/>
    </source>
</evidence>
<reference evidence="8" key="1">
    <citation type="submission" date="2010-03" db="EMBL/GenBank/DDBJ databases">
        <title>The genome sequence of Synergistetes sp. SGP1.</title>
        <authorList>
            <consortium name="metaHIT consortium -- http://www.metahit.eu/"/>
            <person name="Pajon A."/>
            <person name="Turner K."/>
            <person name="Parkhill J."/>
            <person name="Wade W."/>
            <person name="Vartoukian S."/>
        </authorList>
    </citation>
    <scope>NUCLEOTIDE SEQUENCE [LARGE SCALE GENOMIC DNA]</scope>
    <source>
        <strain evidence="8">SGP1</strain>
    </source>
</reference>
<keyword evidence="3" id="KW-0963">Cytoplasm</keyword>
<dbReference type="PANTHER" id="PTHR34773:SF1">
    <property type="entry name" value="FLAGELLAR SECRETION CHAPERONE FLIS"/>
    <property type="match status" value="1"/>
</dbReference>
<dbReference type="KEGG" id="sbr:SY1_13850"/>